<comment type="caution">
    <text evidence="2">The sequence shown here is derived from an EMBL/GenBank/DDBJ whole genome shotgun (WGS) entry which is preliminary data.</text>
</comment>
<evidence type="ECO:0000313" key="3">
    <source>
        <dbReference type="Proteomes" id="UP000807306"/>
    </source>
</evidence>
<name>A0A9P6JM80_9AGAR</name>
<keyword evidence="3" id="KW-1185">Reference proteome</keyword>
<dbReference type="EMBL" id="MU157884">
    <property type="protein sequence ID" value="KAF9525394.1"/>
    <property type="molecule type" value="Genomic_DNA"/>
</dbReference>
<feature type="region of interest" description="Disordered" evidence="1">
    <location>
        <begin position="92"/>
        <end position="112"/>
    </location>
</feature>
<protein>
    <submittedName>
        <fullName evidence="2">Uncharacterized protein</fullName>
    </submittedName>
</protein>
<feature type="region of interest" description="Disordered" evidence="1">
    <location>
        <begin position="20"/>
        <end position="63"/>
    </location>
</feature>
<accession>A0A9P6JM80</accession>
<dbReference type="AlphaFoldDB" id="A0A9P6JM80"/>
<sequence length="270" mass="30247">MPARSIIRRQLTNRFELPQPVVPGNLIPPPNTAINDAFSNTGSDNQSSSLSSDTTTSSPASMDGTAAKIRSDILNPYSQAALFDGPLTPMKTEKRWTMPSPSRFDEEIGIDDNYMGPRSRGYKVRSRRSGGIVKAKLAEPTHTASHWIMGPDRLIKVAVWKESSVLKERKDVVGEEMEVLKKRKVKENDSLVQFEEHDTDVDEVTEMDLDGIDKAESSMPAQLGPKDAFIIDPQEEERIRLANQIEAEYPEKWMKAKTGILRAYTTEIIE</sequence>
<reference evidence="2" key="1">
    <citation type="submission" date="2020-11" db="EMBL/GenBank/DDBJ databases">
        <authorList>
            <consortium name="DOE Joint Genome Institute"/>
            <person name="Ahrendt S."/>
            <person name="Riley R."/>
            <person name="Andreopoulos W."/>
            <person name="Labutti K."/>
            <person name="Pangilinan J."/>
            <person name="Ruiz-Duenas F.J."/>
            <person name="Barrasa J.M."/>
            <person name="Sanchez-Garcia M."/>
            <person name="Camarero S."/>
            <person name="Miyauchi S."/>
            <person name="Serrano A."/>
            <person name="Linde D."/>
            <person name="Babiker R."/>
            <person name="Drula E."/>
            <person name="Ayuso-Fernandez I."/>
            <person name="Pacheco R."/>
            <person name="Padilla G."/>
            <person name="Ferreira P."/>
            <person name="Barriuso J."/>
            <person name="Kellner H."/>
            <person name="Castanera R."/>
            <person name="Alfaro M."/>
            <person name="Ramirez L."/>
            <person name="Pisabarro A.G."/>
            <person name="Kuo A."/>
            <person name="Tritt A."/>
            <person name="Lipzen A."/>
            <person name="He G."/>
            <person name="Yan M."/>
            <person name="Ng V."/>
            <person name="Cullen D."/>
            <person name="Martin F."/>
            <person name="Rosso M.-N."/>
            <person name="Henrissat B."/>
            <person name="Hibbett D."/>
            <person name="Martinez A.T."/>
            <person name="Grigoriev I.V."/>
        </authorList>
    </citation>
    <scope>NUCLEOTIDE SEQUENCE</scope>
    <source>
        <strain evidence="2">CBS 506.95</strain>
    </source>
</reference>
<proteinExistence type="predicted"/>
<dbReference type="Proteomes" id="UP000807306">
    <property type="component" value="Unassembled WGS sequence"/>
</dbReference>
<evidence type="ECO:0000256" key="1">
    <source>
        <dbReference type="SAM" id="MobiDB-lite"/>
    </source>
</evidence>
<organism evidence="2 3">
    <name type="scientific">Crepidotus variabilis</name>
    <dbReference type="NCBI Taxonomy" id="179855"/>
    <lineage>
        <taxon>Eukaryota</taxon>
        <taxon>Fungi</taxon>
        <taxon>Dikarya</taxon>
        <taxon>Basidiomycota</taxon>
        <taxon>Agaricomycotina</taxon>
        <taxon>Agaricomycetes</taxon>
        <taxon>Agaricomycetidae</taxon>
        <taxon>Agaricales</taxon>
        <taxon>Agaricineae</taxon>
        <taxon>Crepidotaceae</taxon>
        <taxon>Crepidotus</taxon>
    </lineage>
</organism>
<gene>
    <name evidence="2" type="ORF">CPB83DRAFT_838143</name>
</gene>
<evidence type="ECO:0000313" key="2">
    <source>
        <dbReference type="EMBL" id="KAF9525394.1"/>
    </source>
</evidence>
<feature type="compositionally biased region" description="Low complexity" evidence="1">
    <location>
        <begin position="39"/>
        <end position="58"/>
    </location>
</feature>